<feature type="region of interest" description="Disordered" evidence="1">
    <location>
        <begin position="154"/>
        <end position="182"/>
    </location>
</feature>
<organism evidence="3 4">
    <name type="scientific">Actinotalea fermentans</name>
    <dbReference type="NCBI Taxonomy" id="43671"/>
    <lineage>
        <taxon>Bacteria</taxon>
        <taxon>Bacillati</taxon>
        <taxon>Actinomycetota</taxon>
        <taxon>Actinomycetes</taxon>
        <taxon>Micrococcales</taxon>
        <taxon>Cellulomonadaceae</taxon>
        <taxon>Actinotalea</taxon>
    </lineage>
</organism>
<dbReference type="PROSITE" id="PS50801">
    <property type="entry name" value="STAS"/>
    <property type="match status" value="1"/>
</dbReference>
<dbReference type="Pfam" id="PF13466">
    <property type="entry name" value="STAS_2"/>
    <property type="match status" value="1"/>
</dbReference>
<dbReference type="Proteomes" id="UP000321484">
    <property type="component" value="Unassembled WGS sequence"/>
</dbReference>
<name>A0A511YYS9_9CELL</name>
<dbReference type="InterPro" id="IPR036513">
    <property type="entry name" value="STAS_dom_sf"/>
</dbReference>
<dbReference type="EMBL" id="BJYK01000006">
    <property type="protein sequence ID" value="GEN80365.1"/>
    <property type="molecule type" value="Genomic_DNA"/>
</dbReference>
<feature type="domain" description="STAS" evidence="2">
    <location>
        <begin position="70"/>
        <end position="149"/>
    </location>
</feature>
<proteinExistence type="predicted"/>
<evidence type="ECO:0000256" key="1">
    <source>
        <dbReference type="SAM" id="MobiDB-lite"/>
    </source>
</evidence>
<keyword evidence="4" id="KW-1185">Reference proteome</keyword>
<accession>A0A511YYS9</accession>
<comment type="caution">
    <text evidence="3">The sequence shown here is derived from an EMBL/GenBank/DDBJ whole genome shotgun (WGS) entry which is preliminary data.</text>
</comment>
<reference evidence="3 4" key="1">
    <citation type="submission" date="2019-07" db="EMBL/GenBank/DDBJ databases">
        <title>Whole genome shotgun sequence of Actinotalea fermentans NBRC 105374.</title>
        <authorList>
            <person name="Hosoyama A."/>
            <person name="Uohara A."/>
            <person name="Ohji S."/>
            <person name="Ichikawa N."/>
        </authorList>
    </citation>
    <scope>NUCLEOTIDE SEQUENCE [LARGE SCALE GENOMIC DNA]</scope>
    <source>
        <strain evidence="3 4">NBRC 105374</strain>
    </source>
</reference>
<evidence type="ECO:0000313" key="3">
    <source>
        <dbReference type="EMBL" id="GEN80365.1"/>
    </source>
</evidence>
<dbReference type="RefSeq" id="WP_307726045.1">
    <property type="nucleotide sequence ID" value="NZ_BJYK01000006.1"/>
</dbReference>
<dbReference type="CDD" id="cd07043">
    <property type="entry name" value="STAS_anti-anti-sigma_factors"/>
    <property type="match status" value="1"/>
</dbReference>
<evidence type="ECO:0000313" key="4">
    <source>
        <dbReference type="Proteomes" id="UP000321484"/>
    </source>
</evidence>
<dbReference type="AlphaFoldDB" id="A0A511YYS9"/>
<dbReference type="SUPFAM" id="SSF52091">
    <property type="entry name" value="SpoIIaa-like"/>
    <property type="match status" value="1"/>
</dbReference>
<evidence type="ECO:0000259" key="2">
    <source>
        <dbReference type="PROSITE" id="PS50801"/>
    </source>
</evidence>
<dbReference type="InterPro" id="IPR002645">
    <property type="entry name" value="STAS_dom"/>
</dbReference>
<feature type="compositionally biased region" description="Pro residues" evidence="1">
    <location>
        <begin position="172"/>
        <end position="182"/>
    </location>
</feature>
<feature type="compositionally biased region" description="Acidic residues" evidence="1">
    <location>
        <begin position="154"/>
        <end position="163"/>
    </location>
</feature>
<feature type="region of interest" description="Disordered" evidence="1">
    <location>
        <begin position="1"/>
        <end position="35"/>
    </location>
</feature>
<protein>
    <recommendedName>
        <fullName evidence="2">STAS domain-containing protein</fullName>
    </recommendedName>
</protein>
<sequence>MHDANKPTPKDGTSGAAGPSVEHPSAQAVTPPDAAPVETPVEMADVPVVLDLPAEPASVHVIVMRDRTRIVVSGEVDADLSADLQEATSDAEATGLPIEVDAQHVTFMDSSGIAFLARLASRSAERVRVLHAPETVRFLLEVTKIGDLLDLVDEPEAGEPDADAPDHGLPTIPRPTPPDVVA</sequence>
<dbReference type="Gene3D" id="3.30.750.24">
    <property type="entry name" value="STAS domain"/>
    <property type="match status" value="1"/>
</dbReference>
<gene>
    <name evidence="3" type="ORF">AFE02nite_20990</name>
</gene>
<dbReference type="InterPro" id="IPR058548">
    <property type="entry name" value="MlaB-like_STAS"/>
</dbReference>